<organism evidence="7">
    <name type="scientific">marine sediment metagenome</name>
    <dbReference type="NCBI Taxonomy" id="412755"/>
    <lineage>
        <taxon>unclassified sequences</taxon>
        <taxon>metagenomes</taxon>
        <taxon>ecological metagenomes</taxon>
    </lineage>
</organism>
<comment type="subcellular location">
    <subcellularLocation>
        <location evidence="1">Cell membrane</location>
        <topology evidence="1">Multi-pass membrane protein</topology>
    </subcellularLocation>
</comment>
<dbReference type="Pfam" id="PF00771">
    <property type="entry name" value="FHIPEP"/>
    <property type="match status" value="1"/>
</dbReference>
<evidence type="ECO:0000256" key="2">
    <source>
        <dbReference type="ARBA" id="ARBA00008835"/>
    </source>
</evidence>
<keyword evidence="4" id="KW-0812">Transmembrane</keyword>
<dbReference type="GO" id="GO:0044780">
    <property type="term" value="P:bacterial-type flagellum assembly"/>
    <property type="evidence" value="ECO:0007669"/>
    <property type="project" value="TreeGrafter"/>
</dbReference>
<reference evidence="7" key="1">
    <citation type="journal article" date="2015" name="Nature">
        <title>Complex archaea that bridge the gap between prokaryotes and eukaryotes.</title>
        <authorList>
            <person name="Spang A."/>
            <person name="Saw J.H."/>
            <person name="Jorgensen S.L."/>
            <person name="Zaremba-Niedzwiedzka K."/>
            <person name="Martijn J."/>
            <person name="Lind A.E."/>
            <person name="van Eijk R."/>
            <person name="Schleper C."/>
            <person name="Guy L."/>
            <person name="Ettema T.J."/>
        </authorList>
    </citation>
    <scope>NUCLEOTIDE SEQUENCE</scope>
</reference>
<dbReference type="PANTHER" id="PTHR30161">
    <property type="entry name" value="FLAGELLAR EXPORT PROTEIN, MEMBRANE FLHA SUBUNIT-RELATED"/>
    <property type="match status" value="1"/>
</dbReference>
<dbReference type="GO" id="GO:0009306">
    <property type="term" value="P:protein secretion"/>
    <property type="evidence" value="ECO:0007669"/>
    <property type="project" value="InterPro"/>
</dbReference>
<dbReference type="PANTHER" id="PTHR30161:SF1">
    <property type="entry name" value="FLAGELLAR BIOSYNTHESIS PROTEIN FLHA-RELATED"/>
    <property type="match status" value="1"/>
</dbReference>
<dbReference type="Gene3D" id="3.40.50.12790">
    <property type="entry name" value="FHIPEP family, domain 4"/>
    <property type="match status" value="1"/>
</dbReference>
<dbReference type="InterPro" id="IPR001712">
    <property type="entry name" value="T3SS_FHIPEP"/>
</dbReference>
<dbReference type="InterPro" id="IPR042193">
    <property type="entry name" value="FHIPEP_3"/>
</dbReference>
<proteinExistence type="inferred from homology"/>
<accession>A0A0F9CEL6</accession>
<dbReference type="Gene3D" id="3.40.30.60">
    <property type="entry name" value="FHIPEP family, domain 1"/>
    <property type="match status" value="1"/>
</dbReference>
<name>A0A0F9CEL6_9ZZZZ</name>
<keyword evidence="3" id="KW-1003">Cell membrane</keyword>
<dbReference type="AlphaFoldDB" id="A0A0F9CEL6"/>
<dbReference type="EMBL" id="LAZR01036433">
    <property type="protein sequence ID" value="KKL24847.1"/>
    <property type="molecule type" value="Genomic_DNA"/>
</dbReference>
<evidence type="ECO:0000313" key="7">
    <source>
        <dbReference type="EMBL" id="KKL24847.1"/>
    </source>
</evidence>
<dbReference type="Gene3D" id="1.10.8.540">
    <property type="entry name" value="FHIPEP family, domain 3"/>
    <property type="match status" value="1"/>
</dbReference>
<dbReference type="InterPro" id="IPR042196">
    <property type="entry name" value="FHIPEP_4"/>
</dbReference>
<evidence type="ECO:0000256" key="3">
    <source>
        <dbReference type="ARBA" id="ARBA00022475"/>
    </source>
</evidence>
<gene>
    <name evidence="7" type="ORF">LCGC14_2411210</name>
</gene>
<keyword evidence="5" id="KW-1133">Transmembrane helix</keyword>
<dbReference type="GO" id="GO:0005886">
    <property type="term" value="C:plasma membrane"/>
    <property type="evidence" value="ECO:0007669"/>
    <property type="project" value="UniProtKB-SubCell"/>
</dbReference>
<evidence type="ECO:0000256" key="1">
    <source>
        <dbReference type="ARBA" id="ARBA00004651"/>
    </source>
</evidence>
<comment type="similarity">
    <text evidence="2">Belongs to the FHIPEP (flagella/HR/invasion proteins export pore) family.</text>
</comment>
<evidence type="ECO:0008006" key="8">
    <source>
        <dbReference type="Google" id="ProtNLM"/>
    </source>
</evidence>
<comment type="caution">
    <text evidence="7">The sequence shown here is derived from an EMBL/GenBank/DDBJ whole genome shotgun (WGS) entry which is preliminary data.</text>
</comment>
<evidence type="ECO:0000256" key="4">
    <source>
        <dbReference type="ARBA" id="ARBA00022692"/>
    </source>
</evidence>
<dbReference type="InterPro" id="IPR042194">
    <property type="entry name" value="FHIPEP_1"/>
</dbReference>
<protein>
    <recommendedName>
        <fullName evidence="8">EscV/YscV/HrcV family type III secretion system export apparatus protein</fullName>
    </recommendedName>
</protein>
<evidence type="ECO:0000256" key="5">
    <source>
        <dbReference type="ARBA" id="ARBA00022989"/>
    </source>
</evidence>
<keyword evidence="6" id="KW-0472">Membrane</keyword>
<evidence type="ECO:0000256" key="6">
    <source>
        <dbReference type="ARBA" id="ARBA00023136"/>
    </source>
</evidence>
<sequence>TPLRRRFAQQYGIILPLVRLRDNVTLEANTYEIRIHDHVVSTGRLEPNMYLAMDPGTVQQEISGEPAREPVFDLPALWIRPEQKEEAEINGYTVVDPESVLVTHLSETLREHAHELLSRDDVQTIVDRLREKQPALVNSVIGDLVPVGLLHRVLQNLLKDGIAIRDLAQILEVLGDSAHRTKDPALLTELTRKALVRTITEKHANASGKITAITLDPALEYELCSGVNKDGGGDTLGLAPDRALDLIRTVSEVWKEVMAKGEDGAILLCDFRTRSQLAAMISRQIPQLPVVAYDEIAIGTKIESVGVVSLAGRVPEIPLEPARV</sequence>
<feature type="non-terminal residue" evidence="7">
    <location>
        <position position="1"/>
    </location>
</feature>